<dbReference type="AlphaFoldDB" id="X1TR76"/>
<name>X1TR76_9ZZZZ</name>
<protein>
    <submittedName>
        <fullName evidence="1">Uncharacterized protein</fullName>
    </submittedName>
</protein>
<comment type="caution">
    <text evidence="1">The sequence shown here is derived from an EMBL/GenBank/DDBJ whole genome shotgun (WGS) entry which is preliminary data.</text>
</comment>
<gene>
    <name evidence="1" type="ORF">S12H4_32870</name>
</gene>
<proteinExistence type="predicted"/>
<accession>X1TR76</accession>
<organism evidence="1">
    <name type="scientific">marine sediment metagenome</name>
    <dbReference type="NCBI Taxonomy" id="412755"/>
    <lineage>
        <taxon>unclassified sequences</taxon>
        <taxon>metagenomes</taxon>
        <taxon>ecological metagenomes</taxon>
    </lineage>
</organism>
<sequence>MQVTVRLKNPPPEGDYWQLLIANASKTDSRFLQNIPMDGIANFTDIPDTWDFPLPINLVVYQ</sequence>
<dbReference type="EMBL" id="BARW01019314">
    <property type="protein sequence ID" value="GAI93866.1"/>
    <property type="molecule type" value="Genomic_DNA"/>
</dbReference>
<evidence type="ECO:0000313" key="1">
    <source>
        <dbReference type="EMBL" id="GAI93866.1"/>
    </source>
</evidence>
<reference evidence="1" key="1">
    <citation type="journal article" date="2014" name="Front. Microbiol.">
        <title>High frequency of phylogenetically diverse reductive dehalogenase-homologous genes in deep subseafloor sedimentary metagenomes.</title>
        <authorList>
            <person name="Kawai M."/>
            <person name="Futagami T."/>
            <person name="Toyoda A."/>
            <person name="Takaki Y."/>
            <person name="Nishi S."/>
            <person name="Hori S."/>
            <person name="Arai W."/>
            <person name="Tsubouchi T."/>
            <person name="Morono Y."/>
            <person name="Uchiyama I."/>
            <person name="Ito T."/>
            <person name="Fujiyama A."/>
            <person name="Inagaki F."/>
            <person name="Takami H."/>
        </authorList>
    </citation>
    <scope>NUCLEOTIDE SEQUENCE</scope>
    <source>
        <strain evidence="1">Expedition CK06-06</strain>
    </source>
</reference>
<feature type="non-terminal residue" evidence="1">
    <location>
        <position position="62"/>
    </location>
</feature>